<evidence type="ECO:0000256" key="1">
    <source>
        <dbReference type="ARBA" id="ARBA00023125"/>
    </source>
</evidence>
<feature type="domain" description="HTH tetR-type" evidence="2">
    <location>
        <begin position="15"/>
        <end position="58"/>
    </location>
</feature>
<comment type="caution">
    <text evidence="3">The sequence shown here is derived from an EMBL/GenBank/DDBJ whole genome shotgun (WGS) entry which is preliminary data.</text>
</comment>
<dbReference type="Pfam" id="PF00440">
    <property type="entry name" value="TetR_N"/>
    <property type="match status" value="1"/>
</dbReference>
<accession>A0A401UDW8</accession>
<dbReference type="EMBL" id="BHXQ01000006">
    <property type="protein sequence ID" value="GCC53091.1"/>
    <property type="molecule type" value="Genomic_DNA"/>
</dbReference>
<dbReference type="Gene3D" id="1.10.357.10">
    <property type="entry name" value="Tetracycline Repressor, domain 2"/>
    <property type="match status" value="1"/>
</dbReference>
<dbReference type="InterPro" id="IPR001647">
    <property type="entry name" value="HTH_TetR"/>
</dbReference>
<dbReference type="OrthoDB" id="881297at2"/>
<gene>
    <name evidence="3" type="ORF">SanaruYs_33320</name>
</gene>
<protein>
    <submittedName>
        <fullName evidence="3">TetR/AcrR family transcriptional regulator</fullName>
    </submittedName>
</protein>
<keyword evidence="1" id="KW-0238">DNA-binding</keyword>
<dbReference type="RefSeq" id="WP_127123735.1">
    <property type="nucleotide sequence ID" value="NZ_BHXQ01000006.1"/>
</dbReference>
<proteinExistence type="predicted"/>
<dbReference type="AlphaFoldDB" id="A0A401UDW8"/>
<dbReference type="GO" id="GO:0003677">
    <property type="term" value="F:DNA binding"/>
    <property type="evidence" value="ECO:0007669"/>
    <property type="project" value="UniProtKB-KW"/>
</dbReference>
<evidence type="ECO:0000313" key="4">
    <source>
        <dbReference type="Proteomes" id="UP000288227"/>
    </source>
</evidence>
<sequence length="211" mass="24607">MSLRKEKSARLKVQILEQTLKHVGKRSFEDLYVDDICDKVKISKVTFFKYFPQKEDVLMYYLRICCLQRLVEMRDKPRTGVQGIYYLFEKAAEEYDQYPGLMLSMVAYMADMKRGIKPFPVKPEEKELLHPSIPDIQQVEIQSLDQMLERFTLEAILNKEITKSTATRDISNMLLSNLLGSIITAHTNQISSPKVFFKRNAEWLLNGLQSN</sequence>
<organism evidence="3 4">
    <name type="scientific">Chryseotalea sanaruensis</name>
    <dbReference type="NCBI Taxonomy" id="2482724"/>
    <lineage>
        <taxon>Bacteria</taxon>
        <taxon>Pseudomonadati</taxon>
        <taxon>Bacteroidota</taxon>
        <taxon>Cytophagia</taxon>
        <taxon>Cytophagales</taxon>
        <taxon>Chryseotaleaceae</taxon>
        <taxon>Chryseotalea</taxon>
    </lineage>
</organism>
<reference evidence="3 4" key="1">
    <citation type="submission" date="2018-11" db="EMBL/GenBank/DDBJ databases">
        <title>Chryseotalea sanarue gen. nov., sp., nov., a member of the family Cytophagaceae, isolated from a brackish lake in Hamamatsu Japan.</title>
        <authorList>
            <person name="Maejima Y."/>
            <person name="Iino T."/>
            <person name="Muraguchi Y."/>
            <person name="Fukuda K."/>
            <person name="Ohkuma M."/>
            <person name="Moriuchi R."/>
            <person name="Dohra H."/>
            <person name="Kimbara K."/>
            <person name="Shintani M."/>
        </authorList>
    </citation>
    <scope>NUCLEOTIDE SEQUENCE [LARGE SCALE GENOMIC DNA]</scope>
    <source>
        <strain evidence="3 4">Ys</strain>
    </source>
</reference>
<dbReference type="InterPro" id="IPR009057">
    <property type="entry name" value="Homeodomain-like_sf"/>
</dbReference>
<keyword evidence="4" id="KW-1185">Reference proteome</keyword>
<name>A0A401UDW8_9BACT</name>
<dbReference type="Proteomes" id="UP000288227">
    <property type="component" value="Unassembled WGS sequence"/>
</dbReference>
<dbReference type="SUPFAM" id="SSF46689">
    <property type="entry name" value="Homeodomain-like"/>
    <property type="match status" value="1"/>
</dbReference>
<evidence type="ECO:0000259" key="2">
    <source>
        <dbReference type="Pfam" id="PF00440"/>
    </source>
</evidence>
<evidence type="ECO:0000313" key="3">
    <source>
        <dbReference type="EMBL" id="GCC53091.1"/>
    </source>
</evidence>